<dbReference type="AlphaFoldDB" id="A0A068RQW7"/>
<dbReference type="EMBL" id="CBTN010000012">
    <property type="protein sequence ID" value="CDH52090.1"/>
    <property type="molecule type" value="Genomic_DNA"/>
</dbReference>
<comment type="caution">
    <text evidence="2">The sequence shown here is derived from an EMBL/GenBank/DDBJ whole genome shotgun (WGS) entry which is preliminary data.</text>
</comment>
<keyword evidence="3" id="KW-1185">Reference proteome</keyword>
<accession>A0A068RQW7</accession>
<feature type="compositionally biased region" description="Polar residues" evidence="1">
    <location>
        <begin position="143"/>
        <end position="154"/>
    </location>
</feature>
<dbReference type="Proteomes" id="UP000027586">
    <property type="component" value="Unassembled WGS sequence"/>
</dbReference>
<protein>
    <submittedName>
        <fullName evidence="2">Uncharacterized protein</fullName>
    </submittedName>
</protein>
<evidence type="ECO:0000313" key="2">
    <source>
        <dbReference type="EMBL" id="CDH52090.1"/>
    </source>
</evidence>
<sequence>MDLSEHHDTYDGNDKYRRFFAANGHKSWGFNHFKSHFDRTLRNPPSSNTLKSSYRRCLDAIKKDPSTPNSIKQEVEKLLKEIDNGTSSPAVMSNTYHLHHSFAFVNSTNYGANTLGNAGPSDTTTTTTEPRPEESILGKRTSSENQSDQDTQPLPAQRARIVENMYNALTSNVPQETPEPITPKDFRKAVYEAGVKVLNKQLSIQDASDLHKLLNNFTASDSLGEQLDVMSANLALKINMSDVHQVNALKLSLSRIVDTVNDQTEKIFRKHITNSSFWERVAKVQEINLGHGMAPWVRTLYHEMIALGTDIPPDMKQIYQNTVECQSLSAKEAKQLYLASVAKAAPMEKKLDTKLLRIAIAKEKVALLKSDDTQRLQLLDILEIVTKACLTDPASIPDDDSSELTCYRKCTKILDEVLSGSRLQIFDGETTCKASKSVAKIHKKVFGSSIPLNRGFGRRIDLILSAQNEELSTSEWKRLKISSRKSLVQQAKNIRMNKAILSYLLSLPIDDKVMDHMFTVGMDFTGPMGYMFAVKRIEDVYVSRRLCTLVIPTYLDELPSFINTLDRLYAWRRHHCNLKDIVLPAIRSQKQAAHFANICGSVDAGIPGSPNIYLTPTKKAHGTLIDNDILENDDCDDADNDNDDSD</sequence>
<reference evidence="2" key="1">
    <citation type="submission" date="2013-08" db="EMBL/GenBank/DDBJ databases">
        <title>Gene expansion shapes genome architecture in the human pathogen Lichtheimia corymbifera: an evolutionary genomics analysis in the ancient terrestrial Mucorales (Mucoromycotina).</title>
        <authorList>
            <person name="Schwartze V.U."/>
            <person name="Winter S."/>
            <person name="Shelest E."/>
            <person name="Marcet-Houben M."/>
            <person name="Horn F."/>
            <person name="Wehner S."/>
            <person name="Hoffmann K."/>
            <person name="Riege K."/>
            <person name="Sammeth M."/>
            <person name="Nowrousian M."/>
            <person name="Valiante V."/>
            <person name="Linde J."/>
            <person name="Jacobsen I.D."/>
            <person name="Marz M."/>
            <person name="Brakhage A.A."/>
            <person name="Gabaldon T."/>
            <person name="Bocker S."/>
            <person name="Voigt K."/>
        </authorList>
    </citation>
    <scope>NUCLEOTIDE SEQUENCE [LARGE SCALE GENOMIC DNA]</scope>
    <source>
        <strain evidence="2">FSU 9682</strain>
    </source>
</reference>
<evidence type="ECO:0000256" key="1">
    <source>
        <dbReference type="SAM" id="MobiDB-lite"/>
    </source>
</evidence>
<feature type="region of interest" description="Disordered" evidence="1">
    <location>
        <begin position="115"/>
        <end position="154"/>
    </location>
</feature>
<dbReference type="VEuPathDB" id="FungiDB:LCOR_03618.1"/>
<organism evidence="2 3">
    <name type="scientific">Lichtheimia corymbifera JMRC:FSU:9682</name>
    <dbReference type="NCBI Taxonomy" id="1263082"/>
    <lineage>
        <taxon>Eukaryota</taxon>
        <taxon>Fungi</taxon>
        <taxon>Fungi incertae sedis</taxon>
        <taxon>Mucoromycota</taxon>
        <taxon>Mucoromycotina</taxon>
        <taxon>Mucoromycetes</taxon>
        <taxon>Mucorales</taxon>
        <taxon>Lichtheimiaceae</taxon>
        <taxon>Lichtheimia</taxon>
    </lineage>
</organism>
<proteinExistence type="predicted"/>
<evidence type="ECO:0000313" key="3">
    <source>
        <dbReference type="Proteomes" id="UP000027586"/>
    </source>
</evidence>
<gene>
    <name evidence="2" type="ORF">LCOR_03618.1</name>
</gene>
<name>A0A068RQW7_9FUNG</name>
<dbReference type="OrthoDB" id="2247458at2759"/>